<evidence type="ECO:0000313" key="3">
    <source>
        <dbReference type="Proteomes" id="UP000066529"/>
    </source>
</evidence>
<dbReference type="EMBL" id="CP009501">
    <property type="protein sequence ID" value="AKB12808.1"/>
    <property type="molecule type" value="Genomic_DNA"/>
</dbReference>
<gene>
    <name evidence="2" type="ORF">MSTHT_1050</name>
</gene>
<proteinExistence type="predicted"/>
<name>A0A0E3NBT7_METTT</name>
<evidence type="ECO:0000259" key="1">
    <source>
        <dbReference type="Pfam" id="PF26468"/>
    </source>
</evidence>
<feature type="domain" description="GIY-YIG" evidence="1">
    <location>
        <begin position="10"/>
        <end position="186"/>
    </location>
</feature>
<dbReference type="Proteomes" id="UP000066529">
    <property type="component" value="Chromosome"/>
</dbReference>
<dbReference type="InterPro" id="IPR058782">
    <property type="entry name" value="GIY_YIG_3"/>
</dbReference>
<evidence type="ECO:0000313" key="2">
    <source>
        <dbReference type="EMBL" id="AKB12808.1"/>
    </source>
</evidence>
<dbReference type="AlphaFoldDB" id="A0A0E3NBT7"/>
<accession>A0A0E3NBT7</accession>
<organism evidence="2 3">
    <name type="scientific">Methanosarcina thermophila (strain ATCC 43570 / DSM 1825 / OCM 12 / VKM B-1830 / TM-1)</name>
    <dbReference type="NCBI Taxonomy" id="523844"/>
    <lineage>
        <taxon>Archaea</taxon>
        <taxon>Methanobacteriati</taxon>
        <taxon>Methanobacteriota</taxon>
        <taxon>Stenosarchaea group</taxon>
        <taxon>Methanomicrobia</taxon>
        <taxon>Methanosarcinales</taxon>
        <taxon>Methanosarcinaceae</taxon>
        <taxon>Methanosarcina</taxon>
    </lineage>
</organism>
<dbReference type="Pfam" id="PF26468">
    <property type="entry name" value="GIY_YIG_3"/>
    <property type="match status" value="1"/>
</dbReference>
<sequence>MNFPFDDKKILHNGIYILFEKGETAHNTDRIVRIGTHTGKNQLRSRLKQHFIKENKDRSIFRKNIGRALLNRDKDPFLDQWELDLTSRRAKEEYSVLIDVEKQKEVEKNVSQYIQANFNFVVIEVEEKEKRLELESKIISTISRCKECSPSPSWLGLFSPREKINTSGLWLVNELNKEPLSDEDMQLIKNLTANAAGINRFIE</sequence>
<dbReference type="PATRIC" id="fig|523844.20.peg.1336"/>
<dbReference type="KEGG" id="mthr:MSTHT_1050"/>
<reference evidence="2 3" key="1">
    <citation type="submission" date="2014-07" db="EMBL/GenBank/DDBJ databases">
        <title>Methanogenic archaea and the global carbon cycle.</title>
        <authorList>
            <person name="Henriksen J.R."/>
            <person name="Luke J."/>
            <person name="Reinhart S."/>
            <person name="Benedict M.N."/>
            <person name="Youngblut N.D."/>
            <person name="Metcalf M.E."/>
            <person name="Whitaker R.J."/>
            <person name="Metcalf W.W."/>
        </authorList>
    </citation>
    <scope>NUCLEOTIDE SEQUENCE [LARGE SCALE GENOMIC DNA]</scope>
    <source>
        <strain evidence="3">ATCC 43570 / DSM 1825 / OCM 12 / VKM B-1830 / TM-1</strain>
    </source>
</reference>
<protein>
    <recommendedName>
        <fullName evidence="1">GIY-YIG domain-containing protein</fullName>
    </recommendedName>
</protein>
<dbReference type="HOGENOM" id="CLU_1173420_0_0_2"/>